<dbReference type="GeneID" id="80886357"/>
<proteinExistence type="predicted"/>
<evidence type="ECO:0000313" key="1">
    <source>
        <dbReference type="EMBL" id="KAJ8102728.1"/>
    </source>
</evidence>
<accession>A0AAD7VUR3</accession>
<dbReference type="AlphaFoldDB" id="A0AAD7VUR3"/>
<keyword evidence="2" id="KW-1185">Reference proteome</keyword>
<dbReference type="Proteomes" id="UP001217417">
    <property type="component" value="Unassembled WGS sequence"/>
</dbReference>
<dbReference type="RefSeq" id="XP_056046178.1">
    <property type="nucleotide sequence ID" value="XM_056191191.1"/>
</dbReference>
<name>A0AAD7VUR3_9ASCO</name>
<reference evidence="1" key="1">
    <citation type="submission" date="2023-03" db="EMBL/GenBank/DDBJ databases">
        <title>Near-Complete genome sequence of Lipomyces tetrasporous NRRL Y-64009, an oleaginous yeast capable of growing on lignocellulosic hydrolysates.</title>
        <authorList>
            <consortium name="Lawrence Berkeley National Laboratory"/>
            <person name="Jagtap S.S."/>
            <person name="Liu J.-J."/>
            <person name="Walukiewicz H.E."/>
            <person name="Pangilinan J."/>
            <person name="Lipzen A."/>
            <person name="Ahrendt S."/>
            <person name="Koriabine M."/>
            <person name="Cobaugh K."/>
            <person name="Salamov A."/>
            <person name="Yoshinaga Y."/>
            <person name="Ng V."/>
            <person name="Daum C."/>
            <person name="Grigoriev I.V."/>
            <person name="Slininger P.J."/>
            <person name="Dien B.S."/>
            <person name="Jin Y.-S."/>
            <person name="Rao C.V."/>
        </authorList>
    </citation>
    <scope>NUCLEOTIDE SEQUENCE</scope>
    <source>
        <strain evidence="1">NRRL Y-64009</strain>
    </source>
</reference>
<comment type="caution">
    <text evidence="1">The sequence shown here is derived from an EMBL/GenBank/DDBJ whole genome shotgun (WGS) entry which is preliminary data.</text>
</comment>
<dbReference type="EMBL" id="JARPMG010000002">
    <property type="protein sequence ID" value="KAJ8102728.1"/>
    <property type="molecule type" value="Genomic_DNA"/>
</dbReference>
<protein>
    <submittedName>
        <fullName evidence="1">Uncharacterized protein</fullName>
    </submittedName>
</protein>
<organism evidence="1 2">
    <name type="scientific">Lipomyces tetrasporus</name>
    <dbReference type="NCBI Taxonomy" id="54092"/>
    <lineage>
        <taxon>Eukaryota</taxon>
        <taxon>Fungi</taxon>
        <taxon>Dikarya</taxon>
        <taxon>Ascomycota</taxon>
        <taxon>Saccharomycotina</taxon>
        <taxon>Lipomycetes</taxon>
        <taxon>Lipomycetales</taxon>
        <taxon>Lipomycetaceae</taxon>
        <taxon>Lipomyces</taxon>
    </lineage>
</organism>
<sequence length="80" mass="8899">MQKVFHINVNAPTFLASKLLRATKKIVFVSSVAASFDFTNFGSFLTQLELHSFTPLLSPREPDQACVREVGTSESLIKLQ</sequence>
<gene>
    <name evidence="1" type="ORF">POJ06DRAFT_54574</name>
</gene>
<evidence type="ECO:0000313" key="2">
    <source>
        <dbReference type="Proteomes" id="UP001217417"/>
    </source>
</evidence>